<reference evidence="6 7" key="1">
    <citation type="journal article" date="2020" name="Antonie Van Leeuwenhoek">
        <title>Rhodopirellula heiligendammensis sp. nov., Rhodopirellula pilleata sp. nov., and Rhodopirellula solitaria sp. nov. isolated from natural or artificial marine surfaces in Northern Germany and California, USA, and emended description of the genus Rhodopirellula.</title>
        <authorList>
            <person name="Kallscheuer N."/>
            <person name="Wiegand S."/>
            <person name="Jogler M."/>
            <person name="Boedeker C."/>
            <person name="Peeters S.H."/>
            <person name="Rast P."/>
            <person name="Heuer A."/>
            <person name="Jetten M.S.M."/>
            <person name="Rohde M."/>
            <person name="Jogler C."/>
        </authorList>
    </citation>
    <scope>NUCLEOTIDE SEQUENCE [LARGE SCALE GENOMIC DNA]</scope>
    <source>
        <strain evidence="6 7">Poly21</strain>
    </source>
</reference>
<dbReference type="PANTHER" id="PTHR30126">
    <property type="entry name" value="HTH-TYPE TRANSCRIPTIONAL REGULATOR"/>
    <property type="match status" value="1"/>
</dbReference>
<dbReference type="Gene3D" id="1.10.10.10">
    <property type="entry name" value="Winged helix-like DNA-binding domain superfamily/Winged helix DNA-binding domain"/>
    <property type="match status" value="1"/>
</dbReference>
<dbReference type="PROSITE" id="PS50931">
    <property type="entry name" value="HTH_LYSR"/>
    <property type="match status" value="1"/>
</dbReference>
<dbReference type="InterPro" id="IPR036390">
    <property type="entry name" value="WH_DNA-bd_sf"/>
</dbReference>
<organism evidence="6 7">
    <name type="scientific">Allorhodopirellula heiligendammensis</name>
    <dbReference type="NCBI Taxonomy" id="2714739"/>
    <lineage>
        <taxon>Bacteria</taxon>
        <taxon>Pseudomonadati</taxon>
        <taxon>Planctomycetota</taxon>
        <taxon>Planctomycetia</taxon>
        <taxon>Pirellulales</taxon>
        <taxon>Pirellulaceae</taxon>
        <taxon>Allorhodopirellula</taxon>
    </lineage>
</organism>
<protein>
    <submittedName>
        <fullName evidence="6">HTH-type transcriptional activator CmpR</fullName>
    </submittedName>
</protein>
<keyword evidence="2" id="KW-0805">Transcription regulation</keyword>
<dbReference type="CDD" id="cd05466">
    <property type="entry name" value="PBP2_LTTR_substrate"/>
    <property type="match status" value="1"/>
</dbReference>
<comment type="similarity">
    <text evidence="1">Belongs to the LysR transcriptional regulatory family.</text>
</comment>
<keyword evidence="3" id="KW-0238">DNA-binding</keyword>
<dbReference type="InterPro" id="IPR036388">
    <property type="entry name" value="WH-like_DNA-bd_sf"/>
</dbReference>
<dbReference type="Gene3D" id="3.40.190.290">
    <property type="match status" value="1"/>
</dbReference>
<dbReference type="OrthoDB" id="280324at2"/>
<feature type="domain" description="HTH lysR-type" evidence="5">
    <location>
        <begin position="12"/>
        <end position="69"/>
    </location>
</feature>
<dbReference type="Pfam" id="PF03466">
    <property type="entry name" value="LysR_substrate"/>
    <property type="match status" value="1"/>
</dbReference>
<dbReference type="GO" id="GO:0003700">
    <property type="term" value="F:DNA-binding transcription factor activity"/>
    <property type="evidence" value="ECO:0007669"/>
    <property type="project" value="InterPro"/>
</dbReference>
<proteinExistence type="inferred from homology"/>
<evidence type="ECO:0000313" key="7">
    <source>
        <dbReference type="Proteomes" id="UP000319908"/>
    </source>
</evidence>
<evidence type="ECO:0000256" key="1">
    <source>
        <dbReference type="ARBA" id="ARBA00009437"/>
    </source>
</evidence>
<keyword evidence="7" id="KW-1185">Reference proteome</keyword>
<dbReference type="InterPro" id="IPR000847">
    <property type="entry name" value="LysR_HTH_N"/>
</dbReference>
<evidence type="ECO:0000256" key="4">
    <source>
        <dbReference type="ARBA" id="ARBA00023163"/>
    </source>
</evidence>
<dbReference type="Proteomes" id="UP000319908">
    <property type="component" value="Unassembled WGS sequence"/>
</dbReference>
<evidence type="ECO:0000313" key="6">
    <source>
        <dbReference type="EMBL" id="TWU15411.1"/>
    </source>
</evidence>
<dbReference type="RefSeq" id="WP_146407295.1">
    <property type="nucleotide sequence ID" value="NZ_SJPU01000002.1"/>
</dbReference>
<accession>A0A5C6BVF0</accession>
<sequence length="310" mass="34237">MSDFEHLRTDSLTMQQISTFCHVYECGGYAGAAETLGLAGPTLWEQVKTLEKIYQTKLFSRSGRNIVPTPSGNALYEMLRPLLASVASTFDRLAEQVEQSTPHLRLVTGSRMMMEELGAPLFRFQKKFPDAKMRLRTADNATAQRLILEGHADLALLIEPPQNLIADGIDYQSLYPLEYLAALPPRHRLIRQQRLTLQDLSDEPLIVGSAQTIGRKQFEQAHFRLGIAQPTNIVAETDNSAVTIACVRAGLGIGVIASRAGGQLTRHVKTRSLANEIGQVNVVAAFRKGRQLTNALQSLVDLIRDLSSTM</sequence>
<gene>
    <name evidence="6" type="primary">cmpR</name>
    <name evidence="6" type="ORF">Poly21_26060</name>
</gene>
<dbReference type="PANTHER" id="PTHR30126:SF40">
    <property type="entry name" value="HTH-TYPE TRANSCRIPTIONAL REGULATOR GLTR"/>
    <property type="match status" value="1"/>
</dbReference>
<evidence type="ECO:0000256" key="3">
    <source>
        <dbReference type="ARBA" id="ARBA00023125"/>
    </source>
</evidence>
<evidence type="ECO:0000256" key="2">
    <source>
        <dbReference type="ARBA" id="ARBA00023015"/>
    </source>
</evidence>
<dbReference type="EMBL" id="SJPU01000002">
    <property type="protein sequence ID" value="TWU15411.1"/>
    <property type="molecule type" value="Genomic_DNA"/>
</dbReference>
<comment type="caution">
    <text evidence="6">The sequence shown here is derived from an EMBL/GenBank/DDBJ whole genome shotgun (WGS) entry which is preliminary data.</text>
</comment>
<dbReference type="GO" id="GO:0000976">
    <property type="term" value="F:transcription cis-regulatory region binding"/>
    <property type="evidence" value="ECO:0007669"/>
    <property type="project" value="TreeGrafter"/>
</dbReference>
<dbReference type="SUPFAM" id="SSF46785">
    <property type="entry name" value="Winged helix' DNA-binding domain"/>
    <property type="match status" value="1"/>
</dbReference>
<keyword evidence="4" id="KW-0804">Transcription</keyword>
<dbReference type="SUPFAM" id="SSF53850">
    <property type="entry name" value="Periplasmic binding protein-like II"/>
    <property type="match status" value="1"/>
</dbReference>
<name>A0A5C6BVF0_9BACT</name>
<dbReference type="AlphaFoldDB" id="A0A5C6BVF0"/>
<dbReference type="InterPro" id="IPR005119">
    <property type="entry name" value="LysR_subst-bd"/>
</dbReference>
<evidence type="ECO:0000259" key="5">
    <source>
        <dbReference type="PROSITE" id="PS50931"/>
    </source>
</evidence>
<dbReference type="Pfam" id="PF00126">
    <property type="entry name" value="HTH_1"/>
    <property type="match status" value="1"/>
</dbReference>